<dbReference type="Proteomes" id="UP000785200">
    <property type="component" value="Unassembled WGS sequence"/>
</dbReference>
<sequence length="226" mass="26076">MAPESFTLSPCTLDDVEAMISVYMNAFKNDYFSSFTFPATISPEERYRWLRERFTGTFSKPDLRNFKIVETSTGRMAAWARWGFPHEKNEVKGEGEGQDEKEEEKDFNKDEWPVGANLEVCEVKFGGLHRKREKYCKKEDTYIVYLICTDPAFQRKGLASRLLQHGIDLADREGRQTYLEATKDGHPVYLKLGFTVIDVLTMDLSKWGGKELGVSRMMMRDPKPAN</sequence>
<keyword evidence="4" id="KW-1185">Reference proteome</keyword>
<proteinExistence type="predicted"/>
<evidence type="ECO:0000313" key="3">
    <source>
        <dbReference type="EMBL" id="KAG0650034.1"/>
    </source>
</evidence>
<dbReference type="CDD" id="cd04301">
    <property type="entry name" value="NAT_SF"/>
    <property type="match status" value="1"/>
</dbReference>
<dbReference type="InterPro" id="IPR000182">
    <property type="entry name" value="GNAT_dom"/>
</dbReference>
<comment type="caution">
    <text evidence="3">The sequence shown here is derived from an EMBL/GenBank/DDBJ whole genome shotgun (WGS) entry which is preliminary data.</text>
</comment>
<name>A0A9P6VLQ0_9HELO</name>
<dbReference type="GO" id="GO:0016747">
    <property type="term" value="F:acyltransferase activity, transferring groups other than amino-acyl groups"/>
    <property type="evidence" value="ECO:0007669"/>
    <property type="project" value="InterPro"/>
</dbReference>
<evidence type="ECO:0000256" key="1">
    <source>
        <dbReference type="SAM" id="MobiDB-lite"/>
    </source>
</evidence>
<dbReference type="PANTHER" id="PTHR42791:SF2">
    <property type="entry name" value="N-ACETYLTRANSFERASE DOMAIN-CONTAINING PROTEIN"/>
    <property type="match status" value="1"/>
</dbReference>
<dbReference type="Gene3D" id="3.40.630.30">
    <property type="match status" value="1"/>
</dbReference>
<evidence type="ECO:0000313" key="4">
    <source>
        <dbReference type="Proteomes" id="UP000785200"/>
    </source>
</evidence>
<reference evidence="3" key="1">
    <citation type="submission" date="2019-07" db="EMBL/GenBank/DDBJ databases">
        <title>Hyphodiscus hymeniophilus genome sequencing and assembly.</title>
        <authorList>
            <person name="Kramer G."/>
            <person name="Nodwell J."/>
        </authorList>
    </citation>
    <scope>NUCLEOTIDE SEQUENCE</scope>
    <source>
        <strain evidence="3">ATCC 34498</strain>
    </source>
</reference>
<dbReference type="EMBL" id="VNKQ01000007">
    <property type="protein sequence ID" value="KAG0650034.1"/>
    <property type="molecule type" value="Genomic_DNA"/>
</dbReference>
<dbReference type="OrthoDB" id="2832510at2759"/>
<organism evidence="3 4">
    <name type="scientific">Hyphodiscus hymeniophilus</name>
    <dbReference type="NCBI Taxonomy" id="353542"/>
    <lineage>
        <taxon>Eukaryota</taxon>
        <taxon>Fungi</taxon>
        <taxon>Dikarya</taxon>
        <taxon>Ascomycota</taxon>
        <taxon>Pezizomycotina</taxon>
        <taxon>Leotiomycetes</taxon>
        <taxon>Helotiales</taxon>
        <taxon>Hyphodiscaceae</taxon>
        <taxon>Hyphodiscus</taxon>
    </lineage>
</organism>
<gene>
    <name evidence="3" type="ORF">D0Z07_3877</name>
</gene>
<protein>
    <recommendedName>
        <fullName evidence="2">N-acetyltransferase domain-containing protein</fullName>
    </recommendedName>
</protein>
<feature type="region of interest" description="Disordered" evidence="1">
    <location>
        <begin position="88"/>
        <end position="108"/>
    </location>
</feature>
<dbReference type="AlphaFoldDB" id="A0A9P6VLQ0"/>
<dbReference type="InterPro" id="IPR052523">
    <property type="entry name" value="Trichothecene_AcTrans"/>
</dbReference>
<dbReference type="SUPFAM" id="SSF55729">
    <property type="entry name" value="Acyl-CoA N-acyltransferases (Nat)"/>
    <property type="match status" value="1"/>
</dbReference>
<feature type="domain" description="N-acetyltransferase" evidence="2">
    <location>
        <begin position="61"/>
        <end position="224"/>
    </location>
</feature>
<dbReference type="Pfam" id="PF00583">
    <property type="entry name" value="Acetyltransf_1"/>
    <property type="match status" value="1"/>
</dbReference>
<dbReference type="InterPro" id="IPR016181">
    <property type="entry name" value="Acyl_CoA_acyltransferase"/>
</dbReference>
<dbReference type="PROSITE" id="PS51186">
    <property type="entry name" value="GNAT"/>
    <property type="match status" value="1"/>
</dbReference>
<evidence type="ECO:0000259" key="2">
    <source>
        <dbReference type="PROSITE" id="PS51186"/>
    </source>
</evidence>
<dbReference type="PANTHER" id="PTHR42791">
    <property type="entry name" value="GNAT FAMILY ACETYLTRANSFERASE"/>
    <property type="match status" value="1"/>
</dbReference>
<accession>A0A9P6VLQ0</accession>